<evidence type="ECO:0000259" key="1">
    <source>
        <dbReference type="Pfam" id="PF04233"/>
    </source>
</evidence>
<proteinExistence type="predicted"/>
<dbReference type="OrthoDB" id="8614104at2"/>
<dbReference type="NCBIfam" id="TIGR01641">
    <property type="entry name" value="phageSPP1_gp7"/>
    <property type="match status" value="1"/>
</dbReference>
<dbReference type="Proteomes" id="UP000033400">
    <property type="component" value="Unassembled WGS sequence"/>
</dbReference>
<sequence>MAKSAADKIIGHQIQLRGQYTRIAKQAVQRLQKLRSEVKAELIDAMGRNDLANTFGRMGMLKRIDRAVSDQYSAMESDLVDELTALYQYELDWSDRAFKIGMSESLVSEDFIRSFVESDPFDGKLLKEWVSEQELATQTAIKRTVRLGIVNGLSSDKIVASLINDPSNPFKTSKRNAEILVRTAGAHVTASADMKGFEEAGVEKYQLSSVLDMRTTRICASLDGKVFRVADGARKMPPFHPGCRTTMIAIFDDEEPVDENFEGWLGKQSEADQVKWLGPVRYKMWKSGVRIESFVDQDDLHVLSLAELRKVDLV</sequence>
<dbReference type="EMBL" id="LACH01000003">
    <property type="protein sequence ID" value="KJZ67251.1"/>
    <property type="molecule type" value="Genomic_DNA"/>
</dbReference>
<reference evidence="2 3" key="1">
    <citation type="submission" date="2015-03" db="EMBL/GenBank/DDBJ databases">
        <title>Comparative genomics of Pseudomonas insights into diversity of traits involved in vanlence and defense.</title>
        <authorList>
            <person name="Qin Y."/>
        </authorList>
    </citation>
    <scope>NUCLEOTIDE SEQUENCE [LARGE SCALE GENOMIC DNA]</scope>
    <source>
        <strain evidence="2 3">H24</strain>
    </source>
</reference>
<dbReference type="PATRIC" id="fig|294.133.peg.2365"/>
<organism evidence="2 3">
    <name type="scientific">Pseudomonas fluorescens</name>
    <dbReference type="NCBI Taxonomy" id="294"/>
    <lineage>
        <taxon>Bacteria</taxon>
        <taxon>Pseudomonadati</taxon>
        <taxon>Pseudomonadota</taxon>
        <taxon>Gammaproteobacteria</taxon>
        <taxon>Pseudomonadales</taxon>
        <taxon>Pseudomonadaceae</taxon>
        <taxon>Pseudomonas</taxon>
    </lineage>
</organism>
<comment type="caution">
    <text evidence="2">The sequence shown here is derived from an EMBL/GenBank/DDBJ whole genome shotgun (WGS) entry which is preliminary data.</text>
</comment>
<dbReference type="Pfam" id="PF04233">
    <property type="entry name" value="Phage_Mu_F"/>
    <property type="match status" value="1"/>
</dbReference>
<dbReference type="RefSeq" id="WP_046052614.1">
    <property type="nucleotide sequence ID" value="NZ_LACH01000003.1"/>
</dbReference>
<dbReference type="AlphaFoldDB" id="A0A0F4VEN5"/>
<evidence type="ECO:0000313" key="2">
    <source>
        <dbReference type="EMBL" id="KJZ67251.1"/>
    </source>
</evidence>
<dbReference type="InterPro" id="IPR006528">
    <property type="entry name" value="Phage_head_morphogenesis_dom"/>
</dbReference>
<evidence type="ECO:0000313" key="3">
    <source>
        <dbReference type="Proteomes" id="UP000033400"/>
    </source>
</evidence>
<gene>
    <name evidence="2" type="ORF">VD17_03035</name>
</gene>
<accession>A0A0F4VEN5</accession>
<protein>
    <submittedName>
        <fullName evidence="2">Phage head morphogenesis protein</fullName>
    </submittedName>
</protein>
<feature type="domain" description="Phage head morphogenesis" evidence="1">
    <location>
        <begin position="141"/>
        <end position="248"/>
    </location>
</feature>
<name>A0A0F4VEN5_PSEFL</name>